<gene>
    <name evidence="3" type="ORF">SAMN06295984_1869</name>
</gene>
<dbReference type="EMBL" id="FXWL01000002">
    <property type="protein sequence ID" value="SMQ76430.1"/>
    <property type="molecule type" value="Genomic_DNA"/>
</dbReference>
<dbReference type="GO" id="GO:0051015">
    <property type="term" value="F:actin filament binding"/>
    <property type="evidence" value="ECO:0007669"/>
    <property type="project" value="TreeGrafter"/>
</dbReference>
<dbReference type="Gene3D" id="3.40.225.10">
    <property type="entry name" value="Class II aldolase/adducin N-terminal domain"/>
    <property type="match status" value="1"/>
</dbReference>
<keyword evidence="4" id="KW-1185">Reference proteome</keyword>
<dbReference type="SUPFAM" id="SSF53639">
    <property type="entry name" value="AraD/HMP-PK domain-like"/>
    <property type="match status" value="1"/>
</dbReference>
<dbReference type="Proteomes" id="UP000194469">
    <property type="component" value="Unassembled WGS sequence"/>
</dbReference>
<organism evidence="3 4">
    <name type="scientific">Sphingopyxis terrae subsp. ummariensis</name>
    <dbReference type="NCBI Taxonomy" id="429001"/>
    <lineage>
        <taxon>Bacteria</taxon>
        <taxon>Pseudomonadati</taxon>
        <taxon>Pseudomonadota</taxon>
        <taxon>Alphaproteobacteria</taxon>
        <taxon>Sphingomonadales</taxon>
        <taxon>Sphingomonadaceae</taxon>
        <taxon>Sphingopyxis</taxon>
    </lineage>
</organism>
<evidence type="ECO:0000256" key="1">
    <source>
        <dbReference type="ARBA" id="ARBA00037961"/>
    </source>
</evidence>
<dbReference type="NCBIfam" id="NF005451">
    <property type="entry name" value="PRK07044.1"/>
    <property type="match status" value="1"/>
</dbReference>
<dbReference type="GO" id="GO:0005856">
    <property type="term" value="C:cytoskeleton"/>
    <property type="evidence" value="ECO:0007669"/>
    <property type="project" value="TreeGrafter"/>
</dbReference>
<protein>
    <submittedName>
        <fullName evidence="3">Ribulose-5-phosphate 4-epimerase/Fuculose-1-phosphate aldolase</fullName>
    </submittedName>
</protein>
<dbReference type="PANTHER" id="PTHR10672:SF3">
    <property type="entry name" value="PROTEIN HU-LI TAI SHAO"/>
    <property type="match status" value="1"/>
</dbReference>
<dbReference type="AlphaFoldDB" id="A0A1Y6FTG0"/>
<evidence type="ECO:0000313" key="3">
    <source>
        <dbReference type="EMBL" id="SMQ76430.1"/>
    </source>
</evidence>
<evidence type="ECO:0000313" key="4">
    <source>
        <dbReference type="Proteomes" id="UP000194469"/>
    </source>
</evidence>
<dbReference type="PANTHER" id="PTHR10672">
    <property type="entry name" value="ADDUCIN"/>
    <property type="match status" value="1"/>
</dbReference>
<proteinExistence type="inferred from homology"/>
<accession>A0A1Y6FTG0</accession>
<name>A0A1Y6FTG0_9SPHN</name>
<dbReference type="Pfam" id="PF00596">
    <property type="entry name" value="Aldolase_II"/>
    <property type="match status" value="1"/>
</dbReference>
<dbReference type="SMART" id="SM01007">
    <property type="entry name" value="Aldolase_II"/>
    <property type="match status" value="1"/>
</dbReference>
<dbReference type="InterPro" id="IPR001303">
    <property type="entry name" value="Aldolase_II/adducin_N"/>
</dbReference>
<comment type="similarity">
    <text evidence="1">Belongs to the aldolase class II family.</text>
</comment>
<feature type="domain" description="Class II aldolase/adducin N-terminal" evidence="2">
    <location>
        <begin position="39"/>
        <end position="219"/>
    </location>
</feature>
<sequence length="268" mass="29945">MDLAEAIGMLMREVLMKIGNIEYPSLKEKVSDAEWRARVDLAAIYRLITLFGWWDMSQSPAGARIPGTDQYLFNPMGLLFEEITASSLVRISLDGEILSDTPFSILRGAWYPLEAVFAVREDANFVIHSHDRYAAALSARRDKLLPISQPANFALAEGVAYHDYDGVETYEDKMAPVQASLGDKNYLILHNHGMVTIGALAPMAFGRMENLRTACEIQLLAGQDRDLISVGEDVRPVFAEELRKGVVVDNLWPALLRKLDRLDPSYAD</sequence>
<dbReference type="InterPro" id="IPR051017">
    <property type="entry name" value="Aldolase-II_Adducin_sf"/>
</dbReference>
<dbReference type="InterPro" id="IPR036409">
    <property type="entry name" value="Aldolase_II/adducin_N_sf"/>
</dbReference>
<reference evidence="4" key="1">
    <citation type="submission" date="2017-04" db="EMBL/GenBank/DDBJ databases">
        <authorList>
            <person name="Varghese N."/>
            <person name="Submissions S."/>
        </authorList>
    </citation>
    <scope>NUCLEOTIDE SEQUENCE [LARGE SCALE GENOMIC DNA]</scope>
    <source>
        <strain evidence="4">UI2</strain>
    </source>
</reference>
<evidence type="ECO:0000259" key="2">
    <source>
        <dbReference type="SMART" id="SM01007"/>
    </source>
</evidence>